<reference evidence="1 2" key="1">
    <citation type="journal article" date="2022" name="DNA Res.">
        <title>Chromosomal-level genome assembly of the orchid tree Bauhinia variegata (Leguminosae; Cercidoideae) supports the allotetraploid origin hypothesis of Bauhinia.</title>
        <authorList>
            <person name="Zhong Y."/>
            <person name="Chen Y."/>
            <person name="Zheng D."/>
            <person name="Pang J."/>
            <person name="Liu Y."/>
            <person name="Luo S."/>
            <person name="Meng S."/>
            <person name="Qian L."/>
            <person name="Wei D."/>
            <person name="Dai S."/>
            <person name="Zhou R."/>
        </authorList>
    </citation>
    <scope>NUCLEOTIDE SEQUENCE [LARGE SCALE GENOMIC DNA]</scope>
    <source>
        <strain evidence="1">BV-YZ2020</strain>
    </source>
</reference>
<proteinExistence type="predicted"/>
<gene>
    <name evidence="1" type="ORF">L6164_029857</name>
</gene>
<protein>
    <submittedName>
        <fullName evidence="1">Uncharacterized protein</fullName>
    </submittedName>
</protein>
<keyword evidence="2" id="KW-1185">Reference proteome</keyword>
<evidence type="ECO:0000313" key="2">
    <source>
        <dbReference type="Proteomes" id="UP000828941"/>
    </source>
</evidence>
<name>A0ACB9LA14_BAUVA</name>
<sequence length="418" mass="45791">MSGSRESSPEWLRSFKVPTDSPLTLSSDSGSLQDGSTSVKYKSDHEESSPKSPRLPKTNKSKGTCLGKSCAESLKPEEKRPTRRKKLDSQKKIEGDKGKRKVVSEATANIDKDLKHNESIHSVWTLSSDSESYHAHSPTREETINQVEISGHQKPEFPDEDCEDAIVPGSVGKSPSKRAPKEKSSEQQLDIDDNELPKGKKIIGSMKRKGNAGGMEVKEEETTEKHVESKVSSSALPLLLSEKVHRTKALVECEGDSIDLSGDIGAVGRVIISDTPSGDQEMYLDLKGTIYKTSIVPSRTFCIVSLGQSEAKVEAIMNDFVQLKPQSNVYEAETMVEGTLDGFSFDSDEEANKIPKATSNQTDENELVDEQSNGKAKRKADKISGVAKKRGRSTSGKPQPQKKIRKKTQGSKKAKTKK</sequence>
<dbReference type="Proteomes" id="UP000828941">
    <property type="component" value="Chromosome 12"/>
</dbReference>
<accession>A0ACB9LA14</accession>
<organism evidence="1 2">
    <name type="scientific">Bauhinia variegata</name>
    <name type="common">Purple orchid tree</name>
    <name type="synonym">Phanera variegata</name>
    <dbReference type="NCBI Taxonomy" id="167791"/>
    <lineage>
        <taxon>Eukaryota</taxon>
        <taxon>Viridiplantae</taxon>
        <taxon>Streptophyta</taxon>
        <taxon>Embryophyta</taxon>
        <taxon>Tracheophyta</taxon>
        <taxon>Spermatophyta</taxon>
        <taxon>Magnoliopsida</taxon>
        <taxon>eudicotyledons</taxon>
        <taxon>Gunneridae</taxon>
        <taxon>Pentapetalae</taxon>
        <taxon>rosids</taxon>
        <taxon>fabids</taxon>
        <taxon>Fabales</taxon>
        <taxon>Fabaceae</taxon>
        <taxon>Cercidoideae</taxon>
        <taxon>Cercideae</taxon>
        <taxon>Bauhiniinae</taxon>
        <taxon>Bauhinia</taxon>
    </lineage>
</organism>
<evidence type="ECO:0000313" key="1">
    <source>
        <dbReference type="EMBL" id="KAI4306596.1"/>
    </source>
</evidence>
<comment type="caution">
    <text evidence="1">The sequence shown here is derived from an EMBL/GenBank/DDBJ whole genome shotgun (WGS) entry which is preliminary data.</text>
</comment>
<dbReference type="EMBL" id="CM039437">
    <property type="protein sequence ID" value="KAI4306596.1"/>
    <property type="molecule type" value="Genomic_DNA"/>
</dbReference>